<dbReference type="RefSeq" id="XP_017987460.1">
    <property type="nucleotide sequence ID" value="XM_018131962.1"/>
</dbReference>
<keyword evidence="8 14" id="KW-1133">Transmembrane helix</keyword>
<dbReference type="PANTHER" id="PTHR15735:SF20">
    <property type="entry name" value="HIGH OSMOLARITY SIGNALING PROTEIN SHO1"/>
    <property type="match status" value="1"/>
</dbReference>
<reference evidence="16 17" key="1">
    <citation type="submission" date="2016-01" db="EMBL/GenBank/DDBJ databases">
        <title>Genome sequence of the yeast Holleya sinecauda.</title>
        <authorList>
            <person name="Dietrich F.S."/>
        </authorList>
    </citation>
    <scope>NUCLEOTIDE SEQUENCE [LARGE SCALE GENOMIC DNA]</scope>
    <source>
        <strain evidence="16 17">ATCC 58844</strain>
    </source>
</reference>
<feature type="transmembrane region" description="Helical" evidence="14">
    <location>
        <begin position="59"/>
        <end position="80"/>
    </location>
</feature>
<dbReference type="Proteomes" id="UP000243052">
    <property type="component" value="Chromosome iv"/>
</dbReference>
<dbReference type="InterPro" id="IPR035522">
    <property type="entry name" value="Sho1_SH3"/>
</dbReference>
<protein>
    <recommendedName>
        <fullName evidence="4">High osmolarity signaling protein SHO1</fullName>
    </recommendedName>
    <alternativeName>
        <fullName evidence="3">High osmolarity signaling protein sho1</fullName>
    </alternativeName>
    <alternativeName>
        <fullName evidence="11 12">Osmosensor SHO1</fullName>
    </alternativeName>
</protein>
<evidence type="ECO:0000256" key="4">
    <source>
        <dbReference type="ARBA" id="ARBA00017350"/>
    </source>
</evidence>
<dbReference type="EMBL" id="CP014244">
    <property type="protein sequence ID" value="AMD20464.1"/>
    <property type="molecule type" value="Genomic_DNA"/>
</dbReference>
<evidence type="ECO:0000256" key="12">
    <source>
        <dbReference type="ARBA" id="ARBA00030785"/>
    </source>
</evidence>
<keyword evidence="6" id="KW-1003">Cell membrane</keyword>
<dbReference type="PRINTS" id="PR00452">
    <property type="entry name" value="SH3DOMAIN"/>
</dbReference>
<evidence type="ECO:0000256" key="14">
    <source>
        <dbReference type="SAM" id="Phobius"/>
    </source>
</evidence>
<evidence type="ECO:0000256" key="6">
    <source>
        <dbReference type="ARBA" id="ARBA00022475"/>
    </source>
</evidence>
<evidence type="ECO:0000256" key="9">
    <source>
        <dbReference type="ARBA" id="ARBA00023016"/>
    </source>
</evidence>
<feature type="transmembrane region" description="Helical" evidence="14">
    <location>
        <begin position="117"/>
        <end position="137"/>
    </location>
</feature>
<keyword evidence="17" id="KW-1185">Reference proteome</keyword>
<keyword evidence="5 13" id="KW-0728">SH3 domain</keyword>
<gene>
    <name evidence="16" type="ORF">AW171_hschr42357</name>
</gene>
<keyword evidence="9" id="KW-0346">Stress response</keyword>
<comment type="similarity">
    <text evidence="2">Belongs to the SHO1 family.</text>
</comment>
<feature type="domain" description="SH3" evidence="15">
    <location>
        <begin position="269"/>
        <end position="330"/>
    </location>
</feature>
<dbReference type="Gene3D" id="2.30.30.40">
    <property type="entry name" value="SH3 Domains"/>
    <property type="match status" value="1"/>
</dbReference>
<evidence type="ECO:0000256" key="13">
    <source>
        <dbReference type="PROSITE-ProRule" id="PRU00192"/>
    </source>
</evidence>
<dbReference type="STRING" id="45286.A0A0X8HS63"/>
<evidence type="ECO:0000256" key="5">
    <source>
        <dbReference type="ARBA" id="ARBA00022443"/>
    </source>
</evidence>
<evidence type="ECO:0000313" key="16">
    <source>
        <dbReference type="EMBL" id="AMD20464.1"/>
    </source>
</evidence>
<dbReference type="GO" id="GO:0005886">
    <property type="term" value="C:plasma membrane"/>
    <property type="evidence" value="ECO:0007669"/>
    <property type="project" value="UniProtKB-SubCell"/>
</dbReference>
<comment type="subcellular location">
    <subcellularLocation>
        <location evidence="1">Cell membrane</location>
        <topology evidence="1">Multi-pass membrane protein</topology>
    </subcellularLocation>
</comment>
<accession>A0A0X8HS63</accession>
<dbReference type="PROSITE" id="PS50002">
    <property type="entry name" value="SH3"/>
    <property type="match status" value="1"/>
</dbReference>
<organism evidence="16 17">
    <name type="scientific">Eremothecium sinecaudum</name>
    <dbReference type="NCBI Taxonomy" id="45286"/>
    <lineage>
        <taxon>Eukaryota</taxon>
        <taxon>Fungi</taxon>
        <taxon>Dikarya</taxon>
        <taxon>Ascomycota</taxon>
        <taxon>Saccharomycotina</taxon>
        <taxon>Saccharomycetes</taxon>
        <taxon>Saccharomycetales</taxon>
        <taxon>Saccharomycetaceae</taxon>
        <taxon>Eremothecium</taxon>
    </lineage>
</organism>
<dbReference type="CDD" id="cd11855">
    <property type="entry name" value="SH3_Sho1p"/>
    <property type="match status" value="1"/>
</dbReference>
<evidence type="ECO:0000256" key="11">
    <source>
        <dbReference type="ARBA" id="ARBA00029697"/>
    </source>
</evidence>
<dbReference type="OrthoDB" id="5983572at2759"/>
<dbReference type="FunFam" id="2.30.30.40:FF:000213">
    <property type="entry name" value="High osmolarity signaling protein SHO1"/>
    <property type="match status" value="1"/>
</dbReference>
<evidence type="ECO:0000259" key="15">
    <source>
        <dbReference type="PROSITE" id="PS50002"/>
    </source>
</evidence>
<dbReference type="InterPro" id="IPR001452">
    <property type="entry name" value="SH3_domain"/>
</dbReference>
<dbReference type="Pfam" id="PF00018">
    <property type="entry name" value="SH3_1"/>
    <property type="match status" value="1"/>
</dbReference>
<dbReference type="GO" id="GO:0007232">
    <property type="term" value="P:osmosensory signaling pathway via Sho1 osmosensor"/>
    <property type="evidence" value="ECO:0007669"/>
    <property type="project" value="UniProtKB-ARBA"/>
</dbReference>
<keyword evidence="10 14" id="KW-0472">Membrane</keyword>
<dbReference type="PANTHER" id="PTHR15735">
    <property type="entry name" value="FCH AND DOUBLE SH3 DOMAINS PROTEIN"/>
    <property type="match status" value="1"/>
</dbReference>
<evidence type="ECO:0000256" key="7">
    <source>
        <dbReference type="ARBA" id="ARBA00022692"/>
    </source>
</evidence>
<evidence type="ECO:0000256" key="1">
    <source>
        <dbReference type="ARBA" id="ARBA00004651"/>
    </source>
</evidence>
<evidence type="ECO:0000313" key="17">
    <source>
        <dbReference type="Proteomes" id="UP000243052"/>
    </source>
</evidence>
<dbReference type="SUPFAM" id="SSF50044">
    <property type="entry name" value="SH3-domain"/>
    <property type="match status" value="1"/>
</dbReference>
<dbReference type="AlphaFoldDB" id="A0A0X8HS63"/>
<evidence type="ECO:0000256" key="3">
    <source>
        <dbReference type="ARBA" id="ARBA00016255"/>
    </source>
</evidence>
<evidence type="ECO:0000256" key="10">
    <source>
        <dbReference type="ARBA" id="ARBA00023136"/>
    </source>
</evidence>
<evidence type="ECO:0000256" key="2">
    <source>
        <dbReference type="ARBA" id="ARBA00009739"/>
    </source>
</evidence>
<keyword evidence="7 14" id="KW-0812">Transmembrane</keyword>
<sequence length="334" mass="36898">MTSRVAEARQQRYSPHVRHSCNVGNLIGDPFVISTISISIMAWLVALVCSFLTEKYPKFSWWGLAYQFILFMSIIVFYIYDVVDYYKVFLSAAVSAGCVYSTNSCTQLIYSDKTPSIAGAVGFMIIATVNLLWVLYFGGDNASPTNRWVDSFSMKGIRPSLVDSSMALSRVRKSYAEKQQTAAQVYQTQEAHSQHYMSSVALNGFENTDPRASATVGFGGAPQMPIQRPGGQDTCGASTYITETTNANTGTTMGDTLGLYSNMGDELTSFPYTARALYSYEADASDAYEISFQQDEILRVGDIEGRWWKAKKANGETGIIPSNYVQLIEEKPLA</sequence>
<name>A0A0X8HS63_9SACH</name>
<dbReference type="GeneID" id="28723710"/>
<proteinExistence type="inferred from homology"/>
<evidence type="ECO:0000256" key="8">
    <source>
        <dbReference type="ARBA" id="ARBA00022989"/>
    </source>
</evidence>
<dbReference type="SMART" id="SM00326">
    <property type="entry name" value="SH3"/>
    <property type="match status" value="1"/>
</dbReference>
<feature type="transmembrane region" description="Helical" evidence="14">
    <location>
        <begin position="31"/>
        <end position="52"/>
    </location>
</feature>
<dbReference type="InterPro" id="IPR036028">
    <property type="entry name" value="SH3-like_dom_sf"/>
</dbReference>
<dbReference type="GO" id="GO:0030833">
    <property type="term" value="P:regulation of actin filament polymerization"/>
    <property type="evidence" value="ECO:0007669"/>
    <property type="project" value="TreeGrafter"/>
</dbReference>